<sequence>MMRRLSRRSKLPPVENSLNSQNSKKVCCTVLLFMTELIKTVSNKLSTERGRKEFILKTSIVFIMQFLILWAISAIVILLENLKDWLKASSWFSWLCGFLGTLLQMQMLLIPQLQFVFPLNYIVLIIATILMGFAAVLPLIGEPYWWMIATWGATVVISGIIVAVSVLKRFSMLRAFRKLIFSTFTMEIMFCIGFFPMIYLQKYDLIILVGGFAMFCTVVWEMAFIVQAILGDRRFKFRNDQHILCGLISAMFIIWMQLIISTETIVYFELVASITQSPTPVG</sequence>
<keyword evidence="2" id="KW-0472">Membrane</keyword>
<feature type="transmembrane region" description="Helical" evidence="2">
    <location>
        <begin position="146"/>
        <end position="167"/>
    </location>
</feature>
<keyword evidence="3" id="KW-1185">Reference proteome</keyword>
<dbReference type="Proteomes" id="UP000050795">
    <property type="component" value="Unassembled WGS sequence"/>
</dbReference>
<feature type="transmembrane region" description="Helical" evidence="2">
    <location>
        <begin position="91"/>
        <end position="109"/>
    </location>
</feature>
<evidence type="ECO:0000256" key="2">
    <source>
        <dbReference type="SAM" id="Phobius"/>
    </source>
</evidence>
<feature type="compositionally biased region" description="Basic residues" evidence="1">
    <location>
        <begin position="1"/>
        <end position="10"/>
    </location>
</feature>
<keyword evidence="2" id="KW-1133">Transmembrane helix</keyword>
<feature type="transmembrane region" description="Helical" evidence="2">
    <location>
        <begin position="242"/>
        <end position="260"/>
    </location>
</feature>
<evidence type="ECO:0000313" key="3">
    <source>
        <dbReference type="Proteomes" id="UP000050795"/>
    </source>
</evidence>
<feature type="transmembrane region" description="Helical" evidence="2">
    <location>
        <begin position="121"/>
        <end position="140"/>
    </location>
</feature>
<dbReference type="AlphaFoldDB" id="A0AA85IQ67"/>
<evidence type="ECO:0000256" key="1">
    <source>
        <dbReference type="SAM" id="MobiDB-lite"/>
    </source>
</evidence>
<feature type="region of interest" description="Disordered" evidence="1">
    <location>
        <begin position="1"/>
        <end position="20"/>
    </location>
</feature>
<name>A0AA85IQ67_TRIRE</name>
<proteinExistence type="predicted"/>
<feature type="transmembrane region" description="Helical" evidence="2">
    <location>
        <begin position="205"/>
        <end position="230"/>
    </location>
</feature>
<dbReference type="WBParaSite" id="TREG1_101100.7">
    <property type="protein sequence ID" value="TREG1_101100.7"/>
    <property type="gene ID" value="TREG1_101100"/>
</dbReference>
<reference evidence="3" key="1">
    <citation type="submission" date="2022-06" db="EMBL/GenBank/DDBJ databases">
        <authorList>
            <person name="Berger JAMES D."/>
            <person name="Berger JAMES D."/>
        </authorList>
    </citation>
    <scope>NUCLEOTIDE SEQUENCE [LARGE SCALE GENOMIC DNA]</scope>
</reference>
<keyword evidence="2" id="KW-0812">Transmembrane</keyword>
<protein>
    <submittedName>
        <fullName evidence="4">Uncharacterized protein</fullName>
    </submittedName>
</protein>
<feature type="transmembrane region" description="Helical" evidence="2">
    <location>
        <begin position="54"/>
        <end position="79"/>
    </location>
</feature>
<feature type="transmembrane region" description="Helical" evidence="2">
    <location>
        <begin position="179"/>
        <end position="199"/>
    </location>
</feature>
<reference evidence="4" key="2">
    <citation type="submission" date="2023-11" db="UniProtKB">
        <authorList>
            <consortium name="WormBaseParasite"/>
        </authorList>
    </citation>
    <scope>IDENTIFICATION</scope>
</reference>
<evidence type="ECO:0000313" key="4">
    <source>
        <dbReference type="WBParaSite" id="TREG1_101100.7"/>
    </source>
</evidence>
<accession>A0AA85IQ67</accession>
<organism evidence="3 4">
    <name type="scientific">Trichobilharzia regenti</name>
    <name type="common">Nasal bird schistosome</name>
    <dbReference type="NCBI Taxonomy" id="157069"/>
    <lineage>
        <taxon>Eukaryota</taxon>
        <taxon>Metazoa</taxon>
        <taxon>Spiralia</taxon>
        <taxon>Lophotrochozoa</taxon>
        <taxon>Platyhelminthes</taxon>
        <taxon>Trematoda</taxon>
        <taxon>Digenea</taxon>
        <taxon>Strigeidida</taxon>
        <taxon>Schistosomatoidea</taxon>
        <taxon>Schistosomatidae</taxon>
        <taxon>Trichobilharzia</taxon>
    </lineage>
</organism>